<evidence type="ECO:0000256" key="6">
    <source>
        <dbReference type="ARBA" id="ARBA00023098"/>
    </source>
</evidence>
<dbReference type="GO" id="GO:0004630">
    <property type="term" value="F:phospholipase D activity"/>
    <property type="evidence" value="ECO:0007669"/>
    <property type="project" value="UniProtKB-EC"/>
</dbReference>
<dbReference type="GO" id="GO:0016891">
    <property type="term" value="F:RNA endonuclease activity producing 5'-phosphomonoesters, hydrolytic mechanism"/>
    <property type="evidence" value="ECO:0007669"/>
    <property type="project" value="TreeGrafter"/>
</dbReference>
<reference evidence="9" key="1">
    <citation type="journal article" date="2006" name="Nature">
        <title>Deciphering the evolution and metabolism of an anammox bacterium from a community genome.</title>
        <authorList>
            <person name="Strous M."/>
            <person name="Pelletier E."/>
            <person name="Mangenot S."/>
            <person name="Rattei T."/>
            <person name="Lehner A."/>
            <person name="Taylor M.W."/>
            <person name="Horn M."/>
            <person name="Daims H."/>
            <person name="Bartol-Mavel D."/>
            <person name="Wincker P."/>
            <person name="Barbe V."/>
            <person name="Fonknechten N."/>
            <person name="Vallenet D."/>
            <person name="Segurens B."/>
            <person name="Schenowitz-Truong C."/>
            <person name="Medigue C."/>
            <person name="Collingro A."/>
            <person name="Snel B."/>
            <person name="Dutilh B.E."/>
            <person name="OpDenCamp H.J.M."/>
            <person name="vanDerDrift C."/>
            <person name="Cirpus I."/>
            <person name="vanDePas-Schoonen K.T."/>
            <person name="Harhangi H.R."/>
            <person name="vanNiftrik L."/>
            <person name="Schmid M."/>
            <person name="Keltjens J."/>
            <person name="vanDeVossenberg J."/>
            <person name="Kartal B."/>
            <person name="Meier H."/>
            <person name="Frishman D."/>
            <person name="Huynen M.A."/>
            <person name="Mewes H."/>
            <person name="Weissenbach J."/>
            <person name="Jetten M.S.M."/>
            <person name="Wagner M."/>
            <person name="LePaslier D."/>
        </authorList>
    </citation>
    <scope>NUCLEOTIDE SEQUENCE</scope>
</reference>
<keyword evidence="7" id="KW-1133">Transmembrane helix</keyword>
<dbReference type="EMBL" id="CT573072">
    <property type="protein sequence ID" value="CAJ72833.1"/>
    <property type="molecule type" value="Genomic_DNA"/>
</dbReference>
<dbReference type="Pfam" id="PF13091">
    <property type="entry name" value="PLDc_2"/>
    <property type="match status" value="1"/>
</dbReference>
<dbReference type="PANTHER" id="PTHR43856">
    <property type="entry name" value="CARDIOLIPIN HYDROLASE"/>
    <property type="match status" value="1"/>
</dbReference>
<evidence type="ECO:0000256" key="7">
    <source>
        <dbReference type="SAM" id="Phobius"/>
    </source>
</evidence>
<name>Q1PXT0_KUEST</name>
<evidence type="ECO:0000256" key="2">
    <source>
        <dbReference type="ARBA" id="ARBA00008664"/>
    </source>
</evidence>
<dbReference type="PANTHER" id="PTHR43856:SF1">
    <property type="entry name" value="MITOCHONDRIAL CARDIOLIPIN HYDROLASE"/>
    <property type="match status" value="1"/>
</dbReference>
<sequence length="197" mass="22433">MPTVDCKKDSCMKYLFIVIIFFTCTFCPSILFALPADDVVPLVDQEYYFHVHRAMKDAKNSIFCVMYSANINPKYPKSKEYQLLDGLVDAHKRGVAVTVIFEKNIAFWEKGAKGKTVEKKSPKAYEFLKEKGVPVFYDSVKNITHSKILVIDNYVTILGSTNWTYSALNKNHEASVLIKSRSVAESFLAKLNKIPRD</sequence>
<dbReference type="SMART" id="SM00155">
    <property type="entry name" value="PLDc"/>
    <property type="match status" value="1"/>
</dbReference>
<dbReference type="CDD" id="cd09131">
    <property type="entry name" value="PLDc_unchar3"/>
    <property type="match status" value="1"/>
</dbReference>
<evidence type="ECO:0000259" key="8">
    <source>
        <dbReference type="PROSITE" id="PS50035"/>
    </source>
</evidence>
<feature type="transmembrane region" description="Helical" evidence="7">
    <location>
        <begin position="12"/>
        <end position="34"/>
    </location>
</feature>
<dbReference type="GO" id="GO:0016042">
    <property type="term" value="P:lipid catabolic process"/>
    <property type="evidence" value="ECO:0007669"/>
    <property type="project" value="UniProtKB-KW"/>
</dbReference>
<dbReference type="AlphaFoldDB" id="Q1PXT0"/>
<keyword evidence="4" id="KW-0378">Hydrolase</keyword>
<protein>
    <recommendedName>
        <fullName evidence="3">phospholipase D</fullName>
        <ecNumber evidence="3">3.1.4.4</ecNumber>
    </recommendedName>
</protein>
<keyword evidence="7" id="KW-0472">Membrane</keyword>
<gene>
    <name evidence="9" type="ORF">kustd2088</name>
</gene>
<evidence type="ECO:0000256" key="4">
    <source>
        <dbReference type="ARBA" id="ARBA00022801"/>
    </source>
</evidence>
<reference evidence="9" key="2">
    <citation type="submission" date="2006-01" db="EMBL/GenBank/DDBJ databases">
        <authorList>
            <person name="Genoscope"/>
        </authorList>
    </citation>
    <scope>NUCLEOTIDE SEQUENCE</scope>
</reference>
<dbReference type="InterPro" id="IPR051406">
    <property type="entry name" value="PLD_domain"/>
</dbReference>
<dbReference type="GO" id="GO:0006793">
    <property type="term" value="P:phosphorus metabolic process"/>
    <property type="evidence" value="ECO:0007669"/>
    <property type="project" value="UniProtKB-ARBA"/>
</dbReference>
<dbReference type="SUPFAM" id="SSF56024">
    <property type="entry name" value="Phospholipase D/nuclease"/>
    <property type="match status" value="1"/>
</dbReference>
<keyword evidence="6" id="KW-0443">Lipid metabolism</keyword>
<feature type="domain" description="PLD phosphodiesterase" evidence="8">
    <location>
        <begin position="140"/>
        <end position="167"/>
    </location>
</feature>
<evidence type="ECO:0000313" key="9">
    <source>
        <dbReference type="EMBL" id="CAJ72833.1"/>
    </source>
</evidence>
<proteinExistence type="inferred from homology"/>
<dbReference type="PROSITE" id="PS50035">
    <property type="entry name" value="PLD"/>
    <property type="match status" value="1"/>
</dbReference>
<comment type="similarity">
    <text evidence="2">Belongs to the phospholipase D family.</text>
</comment>
<evidence type="ECO:0000256" key="1">
    <source>
        <dbReference type="ARBA" id="ARBA00000798"/>
    </source>
</evidence>
<dbReference type="EC" id="3.1.4.4" evidence="3"/>
<accession>Q1PXT0</accession>
<dbReference type="Gene3D" id="3.30.870.10">
    <property type="entry name" value="Endonuclease Chain A"/>
    <property type="match status" value="1"/>
</dbReference>
<evidence type="ECO:0000256" key="5">
    <source>
        <dbReference type="ARBA" id="ARBA00022963"/>
    </source>
</evidence>
<comment type="catalytic activity">
    <reaction evidence="1">
        <text>a 1,2-diacyl-sn-glycero-3-phosphocholine + H2O = a 1,2-diacyl-sn-glycero-3-phosphate + choline + H(+)</text>
        <dbReference type="Rhea" id="RHEA:14445"/>
        <dbReference type="ChEBI" id="CHEBI:15354"/>
        <dbReference type="ChEBI" id="CHEBI:15377"/>
        <dbReference type="ChEBI" id="CHEBI:15378"/>
        <dbReference type="ChEBI" id="CHEBI:57643"/>
        <dbReference type="ChEBI" id="CHEBI:58608"/>
        <dbReference type="EC" id="3.1.4.4"/>
    </reaction>
</comment>
<evidence type="ECO:0000256" key="3">
    <source>
        <dbReference type="ARBA" id="ARBA00012027"/>
    </source>
</evidence>
<dbReference type="InterPro" id="IPR025202">
    <property type="entry name" value="PLD-like_dom"/>
</dbReference>
<keyword evidence="5" id="KW-0442">Lipid degradation</keyword>
<keyword evidence="7" id="KW-0812">Transmembrane</keyword>
<dbReference type="InterPro" id="IPR001736">
    <property type="entry name" value="PLipase_D/transphosphatidylase"/>
</dbReference>
<organism evidence="9">
    <name type="scientific">Kuenenia stuttgartiensis</name>
    <dbReference type="NCBI Taxonomy" id="174633"/>
    <lineage>
        <taxon>Bacteria</taxon>
        <taxon>Pseudomonadati</taxon>
        <taxon>Planctomycetota</taxon>
        <taxon>Candidatus Brocadiia</taxon>
        <taxon>Candidatus Brocadiales</taxon>
        <taxon>Candidatus Brocadiaceae</taxon>
        <taxon>Candidatus Kuenenia</taxon>
    </lineage>
</organism>